<dbReference type="Proteomes" id="UP000515960">
    <property type="component" value="Chromosome"/>
</dbReference>
<dbReference type="KEGG" id="ohi:H8790_13325"/>
<accession>A0A7G9B4B8</accession>
<evidence type="ECO:0000313" key="2">
    <source>
        <dbReference type="EMBL" id="QNL44399.1"/>
    </source>
</evidence>
<protein>
    <submittedName>
        <fullName evidence="2">Uncharacterized protein</fullName>
    </submittedName>
</protein>
<keyword evidence="3" id="KW-1185">Reference proteome</keyword>
<sequence length="82" mass="9344">MQNRCHRQRQAAERPSAPPPAPIVPLRAEEPPVRRWPHPIQPDLPQPDLHYVCCTLAYQNQLLADIKALLETIAQDTSENCK</sequence>
<dbReference type="AlphaFoldDB" id="A0A7G9B4B8"/>
<proteinExistence type="predicted"/>
<dbReference type="RefSeq" id="WP_187333000.1">
    <property type="nucleotide sequence ID" value="NZ_CP060490.1"/>
</dbReference>
<evidence type="ECO:0000256" key="1">
    <source>
        <dbReference type="SAM" id="MobiDB-lite"/>
    </source>
</evidence>
<organism evidence="2 3">
    <name type="scientific">Oscillibacter hominis</name>
    <dbReference type="NCBI Taxonomy" id="2763056"/>
    <lineage>
        <taxon>Bacteria</taxon>
        <taxon>Bacillati</taxon>
        <taxon>Bacillota</taxon>
        <taxon>Clostridia</taxon>
        <taxon>Eubacteriales</taxon>
        <taxon>Oscillospiraceae</taxon>
        <taxon>Oscillibacter</taxon>
    </lineage>
</organism>
<gene>
    <name evidence="2" type="ORF">H8790_13325</name>
</gene>
<name>A0A7G9B4B8_9FIRM</name>
<evidence type="ECO:0000313" key="3">
    <source>
        <dbReference type="Proteomes" id="UP000515960"/>
    </source>
</evidence>
<reference evidence="2 3" key="1">
    <citation type="submission" date="2020-08" db="EMBL/GenBank/DDBJ databases">
        <authorList>
            <person name="Liu C."/>
            <person name="Sun Q."/>
        </authorList>
    </citation>
    <scope>NUCLEOTIDE SEQUENCE [LARGE SCALE GENOMIC DNA]</scope>
    <source>
        <strain evidence="2 3">NSJ-62</strain>
    </source>
</reference>
<dbReference type="EMBL" id="CP060490">
    <property type="protein sequence ID" value="QNL44399.1"/>
    <property type="molecule type" value="Genomic_DNA"/>
</dbReference>
<feature type="region of interest" description="Disordered" evidence="1">
    <location>
        <begin position="1"/>
        <end position="41"/>
    </location>
</feature>